<evidence type="ECO:0008006" key="16">
    <source>
        <dbReference type="Google" id="ProtNLM"/>
    </source>
</evidence>
<keyword evidence="6" id="KW-0805">Transcription regulation</keyword>
<dbReference type="Gene3D" id="3.40.50.300">
    <property type="entry name" value="P-loop containing nucleotide triphosphate hydrolases"/>
    <property type="match status" value="1"/>
</dbReference>
<dbReference type="STRING" id="1817813.A2008_05070"/>
<dbReference type="SUPFAM" id="SSF52172">
    <property type="entry name" value="CheY-like"/>
    <property type="match status" value="1"/>
</dbReference>
<dbReference type="CDD" id="cd00009">
    <property type="entry name" value="AAA"/>
    <property type="match status" value="1"/>
</dbReference>
<dbReference type="InterPro" id="IPR025943">
    <property type="entry name" value="Sigma_54_int_dom_ATP-bd_2"/>
</dbReference>
<evidence type="ECO:0000256" key="2">
    <source>
        <dbReference type="ARBA" id="ARBA00022490"/>
    </source>
</evidence>
<dbReference type="Pfam" id="PF25601">
    <property type="entry name" value="AAA_lid_14"/>
    <property type="match status" value="1"/>
</dbReference>
<dbReference type="InterPro" id="IPR002078">
    <property type="entry name" value="Sigma_54_int"/>
</dbReference>
<keyword evidence="3 10" id="KW-0597">Phosphoprotein</keyword>
<dbReference type="GO" id="GO:0005524">
    <property type="term" value="F:ATP binding"/>
    <property type="evidence" value="ECO:0007669"/>
    <property type="project" value="UniProtKB-KW"/>
</dbReference>
<organism evidence="14 15">
    <name type="scientific">Candidatus Wallbacteria bacterium GWC2_49_35</name>
    <dbReference type="NCBI Taxonomy" id="1817813"/>
    <lineage>
        <taxon>Bacteria</taxon>
        <taxon>Candidatus Walliibacteriota</taxon>
    </lineage>
</organism>
<keyword evidence="2" id="KW-0963">Cytoplasm</keyword>
<feature type="modified residue" description="4-aspartylphosphate" evidence="10">
    <location>
        <position position="58"/>
    </location>
</feature>
<gene>
    <name evidence="14" type="ORF">A2008_05070</name>
</gene>
<evidence type="ECO:0000313" key="15">
    <source>
        <dbReference type="Proteomes" id="UP000178735"/>
    </source>
</evidence>
<dbReference type="InterPro" id="IPR027417">
    <property type="entry name" value="P-loop_NTPase"/>
</dbReference>
<dbReference type="FunFam" id="3.40.50.300:FF:000006">
    <property type="entry name" value="DNA-binding transcriptional regulator NtrC"/>
    <property type="match status" value="1"/>
</dbReference>
<dbReference type="InterPro" id="IPR011006">
    <property type="entry name" value="CheY-like_superfamily"/>
</dbReference>
<dbReference type="SUPFAM" id="SSF52540">
    <property type="entry name" value="P-loop containing nucleoside triphosphate hydrolases"/>
    <property type="match status" value="1"/>
</dbReference>
<dbReference type="EMBL" id="MGFH01000188">
    <property type="protein sequence ID" value="OGM03089.1"/>
    <property type="molecule type" value="Genomic_DNA"/>
</dbReference>
<comment type="subcellular location">
    <subcellularLocation>
        <location evidence="1">Cytoplasm</location>
    </subcellularLocation>
</comment>
<protein>
    <recommendedName>
        <fullName evidence="16">Fis family transcriptional regulator</fullName>
    </recommendedName>
</protein>
<keyword evidence="9" id="KW-0804">Transcription</keyword>
<keyword evidence="4" id="KW-0547">Nucleotide-binding</keyword>
<evidence type="ECO:0000256" key="6">
    <source>
        <dbReference type="ARBA" id="ARBA00023015"/>
    </source>
</evidence>
<evidence type="ECO:0000256" key="7">
    <source>
        <dbReference type="ARBA" id="ARBA00023125"/>
    </source>
</evidence>
<feature type="domain" description="Sigma-54 factor interaction" evidence="12">
    <location>
        <begin position="148"/>
        <end position="377"/>
    </location>
</feature>
<evidence type="ECO:0000256" key="1">
    <source>
        <dbReference type="ARBA" id="ARBA00004496"/>
    </source>
</evidence>
<evidence type="ECO:0000256" key="11">
    <source>
        <dbReference type="SAM" id="MobiDB-lite"/>
    </source>
</evidence>
<dbReference type="AlphaFoldDB" id="A0A1F7WL22"/>
<dbReference type="GO" id="GO:0006355">
    <property type="term" value="P:regulation of DNA-templated transcription"/>
    <property type="evidence" value="ECO:0007669"/>
    <property type="project" value="InterPro"/>
</dbReference>
<dbReference type="SMART" id="SM00382">
    <property type="entry name" value="AAA"/>
    <property type="match status" value="1"/>
</dbReference>
<dbReference type="PROSITE" id="PS50045">
    <property type="entry name" value="SIGMA54_INTERACT_4"/>
    <property type="match status" value="1"/>
</dbReference>
<dbReference type="InterPro" id="IPR003593">
    <property type="entry name" value="AAA+_ATPase"/>
</dbReference>
<evidence type="ECO:0000256" key="5">
    <source>
        <dbReference type="ARBA" id="ARBA00022840"/>
    </source>
</evidence>
<dbReference type="PRINTS" id="PR01590">
    <property type="entry name" value="HTHFIS"/>
</dbReference>
<dbReference type="GO" id="GO:0000160">
    <property type="term" value="P:phosphorelay signal transduction system"/>
    <property type="evidence" value="ECO:0007669"/>
    <property type="project" value="InterPro"/>
</dbReference>
<dbReference type="PANTHER" id="PTHR32071">
    <property type="entry name" value="TRANSCRIPTIONAL REGULATORY PROTEIN"/>
    <property type="match status" value="1"/>
</dbReference>
<dbReference type="GO" id="GO:0005737">
    <property type="term" value="C:cytoplasm"/>
    <property type="evidence" value="ECO:0007669"/>
    <property type="project" value="UniProtKB-SubCell"/>
</dbReference>
<comment type="caution">
    <text evidence="14">The sequence shown here is derived from an EMBL/GenBank/DDBJ whole genome shotgun (WGS) entry which is preliminary data.</text>
</comment>
<dbReference type="Pfam" id="PF02954">
    <property type="entry name" value="HTH_8"/>
    <property type="match status" value="1"/>
</dbReference>
<dbReference type="Gene3D" id="1.10.10.60">
    <property type="entry name" value="Homeodomain-like"/>
    <property type="match status" value="1"/>
</dbReference>
<dbReference type="SUPFAM" id="SSF46689">
    <property type="entry name" value="Homeodomain-like"/>
    <property type="match status" value="1"/>
</dbReference>
<evidence type="ECO:0000256" key="3">
    <source>
        <dbReference type="ARBA" id="ARBA00022553"/>
    </source>
</evidence>
<dbReference type="InterPro" id="IPR001789">
    <property type="entry name" value="Sig_transdc_resp-reg_receiver"/>
</dbReference>
<dbReference type="PANTHER" id="PTHR32071:SF57">
    <property type="entry name" value="C4-DICARBOXYLATE TRANSPORT TRANSCRIPTIONAL REGULATORY PROTEIN DCTD"/>
    <property type="match status" value="1"/>
</dbReference>
<dbReference type="InterPro" id="IPR025944">
    <property type="entry name" value="Sigma_54_int_dom_CS"/>
</dbReference>
<evidence type="ECO:0000256" key="9">
    <source>
        <dbReference type="ARBA" id="ARBA00023163"/>
    </source>
</evidence>
<feature type="domain" description="Response regulatory" evidence="13">
    <location>
        <begin position="9"/>
        <end position="123"/>
    </location>
</feature>
<keyword evidence="8" id="KW-0010">Activator</keyword>
<dbReference type="Gene3D" id="3.40.50.2300">
    <property type="match status" value="1"/>
</dbReference>
<evidence type="ECO:0000256" key="10">
    <source>
        <dbReference type="PROSITE-ProRule" id="PRU00169"/>
    </source>
</evidence>
<dbReference type="PROSITE" id="PS00676">
    <property type="entry name" value="SIGMA54_INTERACT_2"/>
    <property type="match status" value="1"/>
</dbReference>
<dbReference type="Pfam" id="PF00072">
    <property type="entry name" value="Response_reg"/>
    <property type="match status" value="1"/>
</dbReference>
<evidence type="ECO:0000256" key="4">
    <source>
        <dbReference type="ARBA" id="ARBA00022741"/>
    </source>
</evidence>
<evidence type="ECO:0000313" key="14">
    <source>
        <dbReference type="EMBL" id="OGM03089.1"/>
    </source>
</evidence>
<name>A0A1F7WL22_9BACT</name>
<accession>A0A1F7WL22</accession>
<evidence type="ECO:0000259" key="12">
    <source>
        <dbReference type="PROSITE" id="PS50045"/>
    </source>
</evidence>
<proteinExistence type="predicted"/>
<evidence type="ECO:0000259" key="13">
    <source>
        <dbReference type="PROSITE" id="PS50110"/>
    </source>
</evidence>
<dbReference type="Proteomes" id="UP000178735">
    <property type="component" value="Unassembled WGS sequence"/>
</dbReference>
<dbReference type="GO" id="GO:0043565">
    <property type="term" value="F:sequence-specific DNA binding"/>
    <property type="evidence" value="ECO:0007669"/>
    <property type="project" value="InterPro"/>
</dbReference>
<dbReference type="FunFam" id="3.40.50.2300:FF:000018">
    <property type="entry name" value="DNA-binding transcriptional regulator NtrC"/>
    <property type="match status" value="1"/>
</dbReference>
<evidence type="ECO:0000256" key="8">
    <source>
        <dbReference type="ARBA" id="ARBA00023159"/>
    </source>
</evidence>
<dbReference type="SMART" id="SM00448">
    <property type="entry name" value="REC"/>
    <property type="match status" value="1"/>
</dbReference>
<dbReference type="InterPro" id="IPR009057">
    <property type="entry name" value="Homeodomain-like_sf"/>
</dbReference>
<reference evidence="14 15" key="1">
    <citation type="journal article" date="2016" name="Nat. Commun.">
        <title>Thousands of microbial genomes shed light on interconnected biogeochemical processes in an aquifer system.</title>
        <authorList>
            <person name="Anantharaman K."/>
            <person name="Brown C.T."/>
            <person name="Hug L.A."/>
            <person name="Sharon I."/>
            <person name="Castelle C.J."/>
            <person name="Probst A.J."/>
            <person name="Thomas B.C."/>
            <person name="Singh A."/>
            <person name="Wilkins M.J."/>
            <person name="Karaoz U."/>
            <person name="Brodie E.L."/>
            <person name="Williams K.H."/>
            <person name="Hubbard S.S."/>
            <person name="Banfield J.F."/>
        </authorList>
    </citation>
    <scope>NUCLEOTIDE SEQUENCE [LARGE SCALE GENOMIC DNA]</scope>
</reference>
<dbReference type="PROSITE" id="PS50110">
    <property type="entry name" value="RESPONSE_REGULATORY"/>
    <property type="match status" value="1"/>
</dbReference>
<dbReference type="InterPro" id="IPR058031">
    <property type="entry name" value="AAA_lid_NorR"/>
</dbReference>
<dbReference type="Pfam" id="PF00158">
    <property type="entry name" value="Sigma54_activat"/>
    <property type="match status" value="1"/>
</dbReference>
<dbReference type="InterPro" id="IPR002197">
    <property type="entry name" value="HTH_Fis"/>
</dbReference>
<dbReference type="FunFam" id="1.10.8.60:FF:000014">
    <property type="entry name" value="DNA-binding transcriptional regulator NtrC"/>
    <property type="match status" value="1"/>
</dbReference>
<keyword evidence="5" id="KW-0067">ATP-binding</keyword>
<keyword evidence="7" id="KW-0238">DNA-binding</keyword>
<sequence>MAVRSNNYSILVVDDEDIMRNGLCEPLAASGFDVYGVSSAEAALKYLEEKKAHIIITDLRLPGMSGMQLLTRVLEKRPQTAVLVMTAYGSVETAVDAMKKGAFDYITKPFSFDEVQVLIEKMSEKLDLVMENEKLRTELKGKYRLDNIIGKSSKMQQMYELVEKVSSSSATVIIYGESGTGKELTASAIHYSGQRANKPYIKLNCAALPETLLESELFGYEKGAFTGALTKRAGKFESAEGGTIFLDEIGDIVPEIQVKLLRVLQEKEFMRVGGVTPIRVDVRIICATNANLLEKVKSGKFREDLYYRLNVIPIYIPALRERKEDIPLLVSHFIAKFNAENNKKFKKVSDEVLKLFFNYNWPGNIRQLENTIERIIVLNDAETISGDMITADLMAEFNSATAAGGDKTSSWTTVSSRSGGAGKGSAEAFGGADTGVREAAAPPPAAEGDLNALTIAPLAPLEDVEKAHIARALKKLDWNLSKTARALQIDRKTLYLKIEKYKIEKEDY</sequence>
<feature type="region of interest" description="Disordered" evidence="11">
    <location>
        <begin position="402"/>
        <end position="428"/>
    </location>
</feature>
<dbReference type="PROSITE" id="PS00688">
    <property type="entry name" value="SIGMA54_INTERACT_3"/>
    <property type="match status" value="1"/>
</dbReference>
<dbReference type="Gene3D" id="1.10.8.60">
    <property type="match status" value="1"/>
</dbReference>